<keyword evidence="3" id="KW-1185">Reference proteome</keyword>
<proteinExistence type="predicted"/>
<dbReference type="InterPro" id="IPR011657">
    <property type="entry name" value="CNT_C_dom"/>
</dbReference>
<evidence type="ECO:0000259" key="1">
    <source>
        <dbReference type="Pfam" id="PF07662"/>
    </source>
</evidence>
<organism evidence="2 3">
    <name type="scientific">Brachionus plicatilis</name>
    <name type="common">Marine rotifer</name>
    <name type="synonym">Brachionus muelleri</name>
    <dbReference type="NCBI Taxonomy" id="10195"/>
    <lineage>
        <taxon>Eukaryota</taxon>
        <taxon>Metazoa</taxon>
        <taxon>Spiralia</taxon>
        <taxon>Gnathifera</taxon>
        <taxon>Rotifera</taxon>
        <taxon>Eurotatoria</taxon>
        <taxon>Monogononta</taxon>
        <taxon>Pseudotrocha</taxon>
        <taxon>Ploima</taxon>
        <taxon>Brachionidae</taxon>
        <taxon>Brachionus</taxon>
    </lineage>
</organism>
<evidence type="ECO:0000313" key="3">
    <source>
        <dbReference type="Proteomes" id="UP000276133"/>
    </source>
</evidence>
<dbReference type="AlphaFoldDB" id="A0A3M7PUK2"/>
<dbReference type="OrthoDB" id="6075923at2759"/>
<dbReference type="EMBL" id="REGN01008741">
    <property type="protein sequence ID" value="RNA02842.1"/>
    <property type="molecule type" value="Genomic_DNA"/>
</dbReference>
<dbReference type="Proteomes" id="UP000276133">
    <property type="component" value="Unassembled WGS sequence"/>
</dbReference>
<name>A0A3M7PUK2_BRAPC</name>
<reference evidence="2 3" key="1">
    <citation type="journal article" date="2018" name="Sci. Rep.">
        <title>Genomic signatures of local adaptation to the degree of environmental predictability in rotifers.</title>
        <authorList>
            <person name="Franch-Gras L."/>
            <person name="Hahn C."/>
            <person name="Garcia-Roger E.M."/>
            <person name="Carmona M.J."/>
            <person name="Serra M."/>
            <person name="Gomez A."/>
        </authorList>
    </citation>
    <scope>NUCLEOTIDE SEQUENCE [LARGE SCALE GENOMIC DNA]</scope>
    <source>
        <strain evidence="2">HYR1</strain>
    </source>
</reference>
<feature type="domain" description="Concentrative nucleoside transporter C-terminal" evidence="1">
    <location>
        <begin position="47"/>
        <end position="94"/>
    </location>
</feature>
<dbReference type="Pfam" id="PF07662">
    <property type="entry name" value="Nucleos_tra2_C"/>
    <property type="match status" value="1"/>
</dbReference>
<evidence type="ECO:0000313" key="2">
    <source>
        <dbReference type="EMBL" id="RNA02842.1"/>
    </source>
</evidence>
<comment type="caution">
    <text evidence="2">The sequence shown here is derived from an EMBL/GenBank/DDBJ whole genome shotgun (WGS) entry which is preliminary data.</text>
</comment>
<sequence length="105" mass="11982">MIFEKFDENPFQASYPHAISNFQNYLKYINNLIKIQAAQNRLNKSLTNKKAKLKKRDRPVTMATYLLSGFANMASVGLQIACLSSLAPNRTKLLWGCEVHFNSIE</sequence>
<accession>A0A3M7PUK2</accession>
<gene>
    <name evidence="2" type="ORF">BpHYR1_019382</name>
</gene>
<protein>
    <recommendedName>
        <fullName evidence="1">Concentrative nucleoside transporter C-terminal domain-containing protein</fullName>
    </recommendedName>
</protein>